<dbReference type="EMBL" id="JAPDGR010000366">
    <property type="protein sequence ID" value="KAJ2990959.1"/>
    <property type="molecule type" value="Genomic_DNA"/>
</dbReference>
<sequence length="419" mass="45902">MVATILVPVQPSTGFRGKLGPALDNQVAAGSVDRLPTVSECAVHLELLDAIVRVEGEVAAWSKEKGLAEEVAWNMYCSAAAQRFLKWSHLAEAHKGNTPPLDVLIVWHAYMLNTAAYRQYEKQVLKGRMGLKGINWAAVHRRIDEDNRFNISAEEAATTNHLPFPVDLLDALKNEQVKIDNTGSSPSTNFDMVAAVQRQLKFAHKMHDAKWLRSPFAIQILEAAIRRYEMFFTLIAEHPGISLSPTPDIDLVWHTHQLSPKCYGLYSAMKTNGKFINHNDNVGKPALVGAFDSAKTLFRERFGSNYQVCYYCSGDSCIPQTCSNSCKADCSGDSCQNDMSAAIGRALAPGGHVRNDEFFGLQLGIPASPKPAQTAANLTAAVTAAKAKTFEGAHDTRLVLFCFVFVYLALLLGAPLFVS</sequence>
<reference evidence="1" key="1">
    <citation type="submission" date="2022-10" db="EMBL/GenBank/DDBJ databases">
        <title>Genome Sequence of Xylaria curta.</title>
        <authorList>
            <person name="Buettner E."/>
        </authorList>
    </citation>
    <scope>NUCLEOTIDE SEQUENCE</scope>
    <source>
        <strain evidence="1">Babe10</strain>
    </source>
</reference>
<keyword evidence="2" id="KW-1185">Reference proteome</keyword>
<accession>A0ACC1PG52</accession>
<evidence type="ECO:0000313" key="1">
    <source>
        <dbReference type="EMBL" id="KAJ2990959.1"/>
    </source>
</evidence>
<proteinExistence type="predicted"/>
<comment type="caution">
    <text evidence="1">The sequence shown here is derived from an EMBL/GenBank/DDBJ whole genome shotgun (WGS) entry which is preliminary data.</text>
</comment>
<dbReference type="Proteomes" id="UP001143856">
    <property type="component" value="Unassembled WGS sequence"/>
</dbReference>
<evidence type="ECO:0000313" key="2">
    <source>
        <dbReference type="Proteomes" id="UP001143856"/>
    </source>
</evidence>
<organism evidence="1 2">
    <name type="scientific">Xylaria curta</name>
    <dbReference type="NCBI Taxonomy" id="42375"/>
    <lineage>
        <taxon>Eukaryota</taxon>
        <taxon>Fungi</taxon>
        <taxon>Dikarya</taxon>
        <taxon>Ascomycota</taxon>
        <taxon>Pezizomycotina</taxon>
        <taxon>Sordariomycetes</taxon>
        <taxon>Xylariomycetidae</taxon>
        <taxon>Xylariales</taxon>
        <taxon>Xylariaceae</taxon>
        <taxon>Xylaria</taxon>
    </lineage>
</organism>
<name>A0ACC1PG52_9PEZI</name>
<gene>
    <name evidence="1" type="ORF">NUW58_g2702</name>
</gene>
<protein>
    <submittedName>
        <fullName evidence="1">Uncharacterized protein</fullName>
    </submittedName>
</protein>